<protein>
    <submittedName>
        <fullName evidence="2">Polysaccharide pyruvyl transferase family protein</fullName>
    </submittedName>
</protein>
<sequence length="343" mass="37584">MSDKRDVFVWCTGQLDNIGDSLLRRPYLATLRRFGDMHVWVKNADEGFLSGLGLVAGDRVQPSYSSWYRRAWITSIRGRIVLALNAGEVPVSRRGALRMASLLPLALATRARGGAVLWLGVGVPKHRGPLAAPYRLMSHLATAVWARDGVTAAMLPGSVIVPDWAFSLATEDAKMTPRSYLGVMLRGDRAEPEPAWFDWVAAQARELGLELAFASQVTRDNARAEELATRFGVRSVLFADNEHRAHEESIRGFYRQCAFLISDRLHGLVVAATEGAIPIGWVPTSRGKIGRHFLAAGMPWVGQHEGEGPQEYPNMTALDVDVDAAIRHARASVLTATERVAPA</sequence>
<dbReference type="EMBL" id="CP044232">
    <property type="protein sequence ID" value="QEW02153.1"/>
    <property type="molecule type" value="Genomic_DNA"/>
</dbReference>
<proteinExistence type="predicted"/>
<evidence type="ECO:0000259" key="1">
    <source>
        <dbReference type="Pfam" id="PF04230"/>
    </source>
</evidence>
<dbReference type="KEGG" id="mlz:F6J85_02920"/>
<dbReference type="RefSeq" id="WP_150923753.1">
    <property type="nucleotide sequence ID" value="NZ_CP044232.1"/>
</dbReference>
<reference evidence="3" key="1">
    <citation type="submission" date="2019-09" db="EMBL/GenBank/DDBJ databases">
        <title>Mumia zhuanghuii sp. nov. isolated from the intestinal contents of plateau pika (Ochotona curzoniae) in the Qinghai-Tibet plateau of China.</title>
        <authorList>
            <person name="Tian Z."/>
        </authorList>
    </citation>
    <scope>NUCLEOTIDE SEQUENCE [LARGE SCALE GENOMIC DNA]</scope>
    <source>
        <strain evidence="3">L-031</strain>
    </source>
</reference>
<feature type="domain" description="Polysaccharide pyruvyl transferase" evidence="1">
    <location>
        <begin position="101"/>
        <end position="273"/>
    </location>
</feature>
<name>A0A5J6L0Y2_9MICO</name>
<dbReference type="Pfam" id="PF04230">
    <property type="entry name" value="PS_pyruv_trans"/>
    <property type="match status" value="1"/>
</dbReference>
<dbReference type="AlphaFoldDB" id="A0A5J6L0Y2"/>
<dbReference type="GO" id="GO:0016740">
    <property type="term" value="F:transferase activity"/>
    <property type="evidence" value="ECO:0007669"/>
    <property type="project" value="UniProtKB-KW"/>
</dbReference>
<accession>A0A5J6L0Y2</accession>
<keyword evidence="3" id="KW-1185">Reference proteome</keyword>
<dbReference type="InterPro" id="IPR007345">
    <property type="entry name" value="Polysacch_pyruvyl_Trfase"/>
</dbReference>
<dbReference type="Proteomes" id="UP000325516">
    <property type="component" value="Chromosome"/>
</dbReference>
<keyword evidence="2" id="KW-0808">Transferase</keyword>
<evidence type="ECO:0000313" key="3">
    <source>
        <dbReference type="Proteomes" id="UP000325516"/>
    </source>
</evidence>
<gene>
    <name evidence="2" type="ORF">F6J85_02920</name>
</gene>
<organism evidence="2 3">
    <name type="scientific">Microbacterium lushaniae</name>
    <dbReference type="NCBI Taxonomy" id="2614639"/>
    <lineage>
        <taxon>Bacteria</taxon>
        <taxon>Bacillati</taxon>
        <taxon>Actinomycetota</taxon>
        <taxon>Actinomycetes</taxon>
        <taxon>Micrococcales</taxon>
        <taxon>Microbacteriaceae</taxon>
        <taxon>Microbacterium</taxon>
    </lineage>
</organism>
<evidence type="ECO:0000313" key="2">
    <source>
        <dbReference type="EMBL" id="QEW02153.1"/>
    </source>
</evidence>